<reference evidence="1" key="1">
    <citation type="submission" date="2019-01" db="EMBL/GenBank/DDBJ databases">
        <title>Whole Genome Sequencing for Putative Detection of Antimicrobial Resistance and Potential Virulence Factors in Chryseobacterium indologenes isolated from Nile Tilapia in Tanzania.</title>
        <authorList>
            <person name="Mwega E."/>
            <person name="Mutoloki S."/>
            <person name="Mugimba K."/>
            <person name="Colquhoun D."/>
            <person name="Mdegela R."/>
            <person name="Evensen O."/>
            <person name="Wasteson Y."/>
        </authorList>
    </citation>
    <scope>NUCLEOTIDE SEQUENCE [LARGE SCALE GENOMIC DNA]</scope>
    <source>
        <strain evidence="1">StR 01</strain>
    </source>
</reference>
<name>A0A411DMW0_CHRID</name>
<evidence type="ECO:0000313" key="1">
    <source>
        <dbReference type="EMBL" id="QBA21719.1"/>
    </source>
</evidence>
<dbReference type="Gene3D" id="1.10.10.60">
    <property type="entry name" value="Homeodomain-like"/>
    <property type="match status" value="1"/>
</dbReference>
<accession>A0A411DMW0</accession>
<dbReference type="AlphaFoldDB" id="A0A411DMW0"/>
<protein>
    <submittedName>
        <fullName evidence="1">Transposase</fullName>
    </submittedName>
</protein>
<dbReference type="EMBL" id="CP035532">
    <property type="protein sequence ID" value="QBA21719.1"/>
    <property type="molecule type" value="Genomic_DNA"/>
</dbReference>
<dbReference type="SUPFAM" id="SSF46689">
    <property type="entry name" value="Homeodomain-like"/>
    <property type="match status" value="1"/>
</dbReference>
<dbReference type="InterPro" id="IPR009057">
    <property type="entry name" value="Homeodomain-like_sf"/>
</dbReference>
<sequence length="138" mass="16291">MNFKTIQIGPMIEQKIAENGIEVSRICSFLNIMEADLKQIYRSTSIDTDLLLRISKLTDYDFFRIYSQHLILYSPSKRSQISKNKTELPVFRKSIYSKEVIYFILELIASGSKTKSQIIEEYCIPKTTLYKWIKKYQK</sequence>
<organism evidence="1">
    <name type="scientific">Chryseobacterium indologenes</name>
    <name type="common">Flavobacterium indologenes</name>
    <dbReference type="NCBI Taxonomy" id="253"/>
    <lineage>
        <taxon>Bacteria</taxon>
        <taxon>Pseudomonadati</taxon>
        <taxon>Bacteroidota</taxon>
        <taxon>Flavobacteriia</taxon>
        <taxon>Flavobacteriales</taxon>
        <taxon>Weeksellaceae</taxon>
        <taxon>Chryseobacterium group</taxon>
        <taxon>Chryseobacterium</taxon>
    </lineage>
</organism>
<proteinExistence type="predicted"/>
<gene>
    <name evidence="1" type="ORF">EU348_11140</name>
</gene>